<evidence type="ECO:0000259" key="6">
    <source>
        <dbReference type="Pfam" id="PF06429"/>
    </source>
</evidence>
<dbReference type="Pfam" id="PF00460">
    <property type="entry name" value="Flg_bb_rod"/>
    <property type="match status" value="1"/>
</dbReference>
<dbReference type="InterPro" id="IPR019776">
    <property type="entry name" value="Flagellar_basal_body_rod_CS"/>
</dbReference>
<keyword evidence="3 4" id="KW-0975">Bacterial flagellum</keyword>
<comment type="subcellular location">
    <subcellularLocation>
        <location evidence="1 4">Bacterial flagellum basal body</location>
    </subcellularLocation>
</comment>
<dbReference type="NCBIfam" id="TIGR03506">
    <property type="entry name" value="FlgEFG_subfam"/>
    <property type="match status" value="2"/>
</dbReference>
<dbReference type="GO" id="GO:0009425">
    <property type="term" value="C:bacterial-type flagellum basal body"/>
    <property type="evidence" value="ECO:0007669"/>
    <property type="project" value="UniProtKB-SubCell"/>
</dbReference>
<dbReference type="STRING" id="1267766.WYH_03162"/>
<evidence type="ECO:0000256" key="2">
    <source>
        <dbReference type="ARBA" id="ARBA00009677"/>
    </source>
</evidence>
<feature type="domain" description="Flagellar basal body rod protein N-terminal" evidence="5">
    <location>
        <begin position="3"/>
        <end position="33"/>
    </location>
</feature>
<dbReference type="PANTHER" id="PTHR30435:SF1">
    <property type="entry name" value="FLAGELLAR HOOK PROTEIN FLGE"/>
    <property type="match status" value="1"/>
</dbReference>
<dbReference type="EMBL" id="CP011452">
    <property type="protein sequence ID" value="AKH44181.1"/>
    <property type="molecule type" value="Genomic_DNA"/>
</dbReference>
<organism evidence="8 9">
    <name type="scientific">Croceibacterium atlanticum</name>
    <dbReference type="NCBI Taxonomy" id="1267766"/>
    <lineage>
        <taxon>Bacteria</taxon>
        <taxon>Pseudomonadati</taxon>
        <taxon>Pseudomonadota</taxon>
        <taxon>Alphaproteobacteria</taxon>
        <taxon>Sphingomonadales</taxon>
        <taxon>Erythrobacteraceae</taxon>
        <taxon>Croceibacterium</taxon>
    </lineage>
</organism>
<dbReference type="Pfam" id="PF22692">
    <property type="entry name" value="LlgE_F_G_D1"/>
    <property type="match status" value="1"/>
</dbReference>
<dbReference type="RefSeq" id="WP_046904563.1">
    <property type="nucleotide sequence ID" value="NZ_CP011452.2"/>
</dbReference>
<dbReference type="InterPro" id="IPR020013">
    <property type="entry name" value="Flagellar_FlgE/F/G"/>
</dbReference>
<comment type="function">
    <text evidence="4">A flexible structure which links the flagellar filament to the drive apparatus in the basal body.</text>
</comment>
<protein>
    <recommendedName>
        <fullName evidence="4">Flagellar hook protein FlgE</fullName>
    </recommendedName>
</protein>
<evidence type="ECO:0000259" key="7">
    <source>
        <dbReference type="Pfam" id="PF22692"/>
    </source>
</evidence>
<dbReference type="SUPFAM" id="SSF117143">
    <property type="entry name" value="Flagellar hook protein flgE"/>
    <property type="match status" value="1"/>
</dbReference>
<feature type="domain" description="Flagellar hook protein FlgE/F/G-like D1" evidence="7">
    <location>
        <begin position="83"/>
        <end position="168"/>
    </location>
</feature>
<evidence type="ECO:0000256" key="3">
    <source>
        <dbReference type="ARBA" id="ARBA00023143"/>
    </source>
</evidence>
<keyword evidence="9" id="KW-1185">Reference proteome</keyword>
<reference evidence="8" key="1">
    <citation type="submission" date="2015-05" db="EMBL/GenBank/DDBJ databases">
        <title>The complete genome of Altererythrobacter atlanticus strain 26DY36.</title>
        <authorList>
            <person name="Wu Y.-H."/>
            <person name="Cheng H."/>
            <person name="Wu X.-W."/>
        </authorList>
    </citation>
    <scope>NUCLEOTIDE SEQUENCE [LARGE SCALE GENOMIC DNA]</scope>
    <source>
        <strain evidence="8">26DY36</strain>
    </source>
</reference>
<evidence type="ECO:0000259" key="5">
    <source>
        <dbReference type="Pfam" id="PF00460"/>
    </source>
</evidence>
<dbReference type="PROSITE" id="PS00588">
    <property type="entry name" value="FLAGELLA_BB_ROD"/>
    <property type="match status" value="1"/>
</dbReference>
<dbReference type="InterPro" id="IPR010930">
    <property type="entry name" value="Flg_bb/hook_C_dom"/>
</dbReference>
<dbReference type="InterPro" id="IPR037925">
    <property type="entry name" value="FlgE/F/G-like"/>
</dbReference>
<keyword evidence="8" id="KW-0966">Cell projection</keyword>
<dbReference type="Proteomes" id="UP000034392">
    <property type="component" value="Chromosome"/>
</dbReference>
<proteinExistence type="inferred from homology"/>
<dbReference type="OrthoDB" id="8372879at2"/>
<dbReference type="GO" id="GO:0071978">
    <property type="term" value="P:bacterial-type flagellum-dependent swarming motility"/>
    <property type="evidence" value="ECO:0007669"/>
    <property type="project" value="TreeGrafter"/>
</dbReference>
<evidence type="ECO:0000256" key="1">
    <source>
        <dbReference type="ARBA" id="ARBA00004117"/>
    </source>
</evidence>
<evidence type="ECO:0000313" key="8">
    <source>
        <dbReference type="EMBL" id="AKH44181.1"/>
    </source>
</evidence>
<feature type="domain" description="Flagellar basal-body/hook protein C-terminal" evidence="6">
    <location>
        <begin position="224"/>
        <end position="268"/>
    </location>
</feature>
<evidence type="ECO:0000313" key="9">
    <source>
        <dbReference type="Proteomes" id="UP000034392"/>
    </source>
</evidence>
<comment type="similarity">
    <text evidence="2 4">Belongs to the flagella basal body rod proteins family.</text>
</comment>
<dbReference type="PATRIC" id="fig|1267766.3.peg.3207"/>
<dbReference type="AlphaFoldDB" id="A0A0F7KY59"/>
<name>A0A0F7KY59_9SPHN</name>
<keyword evidence="8" id="KW-0969">Cilium</keyword>
<dbReference type="InterPro" id="IPR053967">
    <property type="entry name" value="LlgE_F_G-like_D1"/>
</dbReference>
<dbReference type="GO" id="GO:0009424">
    <property type="term" value="C:bacterial-type flagellum hook"/>
    <property type="evidence" value="ECO:0007669"/>
    <property type="project" value="TreeGrafter"/>
</dbReference>
<dbReference type="KEGG" id="aay:WYH_03162"/>
<dbReference type="InterPro" id="IPR001444">
    <property type="entry name" value="Flag_bb_rod_N"/>
</dbReference>
<dbReference type="PANTHER" id="PTHR30435">
    <property type="entry name" value="FLAGELLAR PROTEIN"/>
    <property type="match status" value="1"/>
</dbReference>
<dbReference type="GO" id="GO:0005829">
    <property type="term" value="C:cytosol"/>
    <property type="evidence" value="ECO:0007669"/>
    <property type="project" value="TreeGrafter"/>
</dbReference>
<sequence>MSFYVSLNGLKNSQTDLGVIANNIANAETNGFKKSRTDFGDVVAATALTNPRMIQGVGSTVESITQVFELGPIEQTGSALDLAITGPGFFTTVNMETGKTYYTRNGSFTTDQVGNIQDGSGNVLQTYPVDANGTPTSNTPQDTQIPATNASGSEFASVSISTDGLVTASYADGSTLPLGSVALASFLTPEGLKKVGSSNWEVSGISGAANYGSPGYGQYGTLLSGSLERSNVDIAEELVGLITAQRNFQANAKAIDTATQISQTIINLRT</sequence>
<dbReference type="Pfam" id="PF06429">
    <property type="entry name" value="Flg_bbr_C"/>
    <property type="match status" value="1"/>
</dbReference>
<evidence type="ECO:0000256" key="4">
    <source>
        <dbReference type="RuleBase" id="RU362116"/>
    </source>
</evidence>
<gene>
    <name evidence="8" type="primary">flgG_2</name>
    <name evidence="8" type="ORF">WYH_03162</name>
</gene>
<accession>A0A0F7KY59</accession>
<keyword evidence="8" id="KW-0282">Flagellum</keyword>